<reference evidence="1 2" key="1">
    <citation type="journal article" date="2020" name="Nat. Food">
        <title>A phased Vanilla planifolia genome enables genetic improvement of flavour and production.</title>
        <authorList>
            <person name="Hasing T."/>
            <person name="Tang H."/>
            <person name="Brym M."/>
            <person name="Khazi F."/>
            <person name="Huang T."/>
            <person name="Chambers A.H."/>
        </authorList>
    </citation>
    <scope>NUCLEOTIDE SEQUENCE [LARGE SCALE GENOMIC DNA]</scope>
    <source>
        <tissue evidence="1">Leaf</tissue>
    </source>
</reference>
<accession>A0A835QMZ4</accession>
<dbReference type="AlphaFoldDB" id="A0A835QMZ4"/>
<sequence>MGHFYFGVGGRAVDVLVSLGKEGIINIKFGNPPSLLQKHYGSSTGIRYLLSFKALSQSRKENLKKLITAPLIKKVVDGQVKVDGQDHMAAMTQFGAFFAYGSSGSSTATQVAPS</sequence>
<dbReference type="Proteomes" id="UP000639772">
    <property type="component" value="Unassembled WGS sequence"/>
</dbReference>
<comment type="caution">
    <text evidence="1">The sequence shown here is derived from an EMBL/GenBank/DDBJ whole genome shotgun (WGS) entry which is preliminary data.</text>
</comment>
<evidence type="ECO:0000313" key="1">
    <source>
        <dbReference type="EMBL" id="KAG0471543.1"/>
    </source>
</evidence>
<proteinExistence type="predicted"/>
<dbReference type="EMBL" id="JADCNM010000008">
    <property type="protein sequence ID" value="KAG0471543.1"/>
    <property type="molecule type" value="Genomic_DNA"/>
</dbReference>
<gene>
    <name evidence="1" type="ORF">HPP92_016089</name>
</gene>
<name>A0A835QMZ4_VANPL</name>
<protein>
    <submittedName>
        <fullName evidence="1">Uncharacterized protein</fullName>
    </submittedName>
</protein>
<organism evidence="1 2">
    <name type="scientific">Vanilla planifolia</name>
    <name type="common">Vanilla</name>
    <dbReference type="NCBI Taxonomy" id="51239"/>
    <lineage>
        <taxon>Eukaryota</taxon>
        <taxon>Viridiplantae</taxon>
        <taxon>Streptophyta</taxon>
        <taxon>Embryophyta</taxon>
        <taxon>Tracheophyta</taxon>
        <taxon>Spermatophyta</taxon>
        <taxon>Magnoliopsida</taxon>
        <taxon>Liliopsida</taxon>
        <taxon>Asparagales</taxon>
        <taxon>Orchidaceae</taxon>
        <taxon>Vanilloideae</taxon>
        <taxon>Vanilleae</taxon>
        <taxon>Vanilla</taxon>
    </lineage>
</organism>
<evidence type="ECO:0000313" key="2">
    <source>
        <dbReference type="Proteomes" id="UP000639772"/>
    </source>
</evidence>